<name>A0A448WDI9_9PLAT</name>
<evidence type="ECO:0000313" key="3">
    <source>
        <dbReference type="Proteomes" id="UP000784294"/>
    </source>
</evidence>
<dbReference type="Proteomes" id="UP000784294">
    <property type="component" value="Unassembled WGS sequence"/>
</dbReference>
<organism evidence="2 3">
    <name type="scientific">Protopolystoma xenopodis</name>
    <dbReference type="NCBI Taxonomy" id="117903"/>
    <lineage>
        <taxon>Eukaryota</taxon>
        <taxon>Metazoa</taxon>
        <taxon>Spiralia</taxon>
        <taxon>Lophotrochozoa</taxon>
        <taxon>Platyhelminthes</taxon>
        <taxon>Monogenea</taxon>
        <taxon>Polyopisthocotylea</taxon>
        <taxon>Polystomatidea</taxon>
        <taxon>Polystomatidae</taxon>
        <taxon>Protopolystoma</taxon>
    </lineage>
</organism>
<gene>
    <name evidence="2" type="ORF">PXEA_LOCUS2555</name>
</gene>
<protein>
    <submittedName>
        <fullName evidence="2">Uncharacterized protein</fullName>
    </submittedName>
</protein>
<feature type="compositionally biased region" description="Polar residues" evidence="1">
    <location>
        <begin position="33"/>
        <end position="47"/>
    </location>
</feature>
<reference evidence="2" key="1">
    <citation type="submission" date="2018-11" db="EMBL/GenBank/DDBJ databases">
        <authorList>
            <consortium name="Pathogen Informatics"/>
        </authorList>
    </citation>
    <scope>NUCLEOTIDE SEQUENCE</scope>
</reference>
<dbReference type="AlphaFoldDB" id="A0A448WDI9"/>
<sequence>MLPKKEEKVQLPNSNLPNIAGHYDSPENHLSKHTASTGSSPSRTGTKSIIKGRSSAYSGLISRARQSSPSNGLNHLTPIDISSPSWPSSLSSASRQNVVTRISASSSGLQQNFRKNFDSMSHLSQENSILTARPSYLAKPTGVVRAHPSIALQKKEDRLSIQEEAKSSNIYAFSGNGSFSPIKDASLCPDFGNESISSAIEQPYNNKVSLETSEPAQNSKGPTIQRPSGIVRPHRSLLSSDFGHLRVLGSRRSHPLPSRTSEFDILAGSFEANKNDLYSSNSYKNRVCKSPSDNRQFQCSSKETSAQGGHNMLKAEILSPNQNRPMTPADKTLRFACQLAMPVKSEYTSVVPDACKENSKADMLQPDPLFMKKWRSASTKEGPAKLYCGQSSSQFLSSIPPGMSLRKRSIEPRHSGPKVSVNSIEETNLRKSLHQNSNPARPMEGLPGPGYTLRALEHYASDLVFGELVLGMAQSNLDSETVQQTALNYSTFNRQLFSGVDFPTSFNREILAPGETGDNVSICEFENSGKILPASSLKAVKPISCMPDELHNSVLNQGNDLMPSTVSSDAPAVLSDADHSMMHLASPTIRLHSSGCPLPVLVGMPAVQLAWVDPMLYLEQRLEQMLEASTASSKRDSLEEPKTEIYLNDENDVTHGRFQTMTRKVLPHSLSCPVRSVCSRPGSCILLDPFQPICATQGVISPSLRLGDVEAQASE</sequence>
<feature type="region of interest" description="Disordered" evidence="1">
    <location>
        <begin position="1"/>
        <end position="52"/>
    </location>
</feature>
<keyword evidence="3" id="KW-1185">Reference proteome</keyword>
<dbReference type="EMBL" id="CAAALY010005488">
    <property type="protein sequence ID" value="VEL09115.1"/>
    <property type="molecule type" value="Genomic_DNA"/>
</dbReference>
<evidence type="ECO:0000313" key="2">
    <source>
        <dbReference type="EMBL" id="VEL09115.1"/>
    </source>
</evidence>
<evidence type="ECO:0000256" key="1">
    <source>
        <dbReference type="SAM" id="MobiDB-lite"/>
    </source>
</evidence>
<comment type="caution">
    <text evidence="2">The sequence shown here is derived from an EMBL/GenBank/DDBJ whole genome shotgun (WGS) entry which is preliminary data.</text>
</comment>
<proteinExistence type="predicted"/>
<accession>A0A448WDI9</accession>